<dbReference type="SUPFAM" id="SSF48452">
    <property type="entry name" value="TPR-like"/>
    <property type="match status" value="1"/>
</dbReference>
<sequence>MTAEGLSTAHQYSSTFLNYPARPAFLPPLPIFIYFQVAIDIFKRYRFSKYGQAMQSKTHLYTFFWQPAMIPLLTGLLTFSGLHSANIMAYSSSVIIPADWINARNAQRLFGKIQPAVQEKKKQLISISIKDACQSNDTYPAELDLHFGALIDRAHSPGITVNSTAISSENQSWSVALSSLSVLSLQNDPFSFLFITPNSGYPCFPFEPNIPSAFSPQRLNLTQTAAKARQSNADLTSSPLSSPVALPILVNIDDDGYITLFIVELTAEGYQIRKIKTTIHFSSKDAQELVDTLKRHNNVWLVMKEACATLDQNFQFQITDERCETEDFVQTDDTLVRFERFDNIRFFRGRIMSRMQWSNETPEASLVINKTAPALPLLIAPPVSLPVDARPRQAPGKAYQKPTKSKPLRTATQDSVTFMSEAILKEKLLSDHRNGWDIRDNWRKIVAELEQAGKYKEAIAFLEILIETYPLDFEPKKALIWALVKLNRVEEAKQWISDWIRNPDNTPEKMSILMDMTKPGGIERIRQRDYSVFR</sequence>
<dbReference type="Proteomes" id="UP000028073">
    <property type="component" value="Unassembled WGS sequence"/>
</dbReference>
<protein>
    <recommendedName>
        <fullName evidence="4">Tetratricopeptide repeat protein</fullName>
    </recommendedName>
</protein>
<proteinExistence type="predicted"/>
<organism evidence="2 3">
    <name type="scientific">Endozoicomonas numazuensis</name>
    <dbReference type="NCBI Taxonomy" id="1137799"/>
    <lineage>
        <taxon>Bacteria</taxon>
        <taxon>Pseudomonadati</taxon>
        <taxon>Pseudomonadota</taxon>
        <taxon>Gammaproteobacteria</taxon>
        <taxon>Oceanospirillales</taxon>
        <taxon>Endozoicomonadaceae</taxon>
        <taxon>Endozoicomonas</taxon>
    </lineage>
</organism>
<keyword evidence="1" id="KW-0812">Transmembrane</keyword>
<dbReference type="OrthoDB" id="9822808at2"/>
<comment type="caution">
    <text evidence="2">The sequence shown here is derived from an EMBL/GenBank/DDBJ whole genome shotgun (WGS) entry which is preliminary data.</text>
</comment>
<evidence type="ECO:0000313" key="3">
    <source>
        <dbReference type="Proteomes" id="UP000028073"/>
    </source>
</evidence>
<dbReference type="AlphaFoldDB" id="A0A081NI70"/>
<accession>A0A081NI70</accession>
<feature type="transmembrane region" description="Helical" evidence="1">
    <location>
        <begin position="63"/>
        <end position="82"/>
    </location>
</feature>
<evidence type="ECO:0000256" key="1">
    <source>
        <dbReference type="SAM" id="Phobius"/>
    </source>
</evidence>
<feature type="transmembrane region" description="Helical" evidence="1">
    <location>
        <begin position="24"/>
        <end position="42"/>
    </location>
</feature>
<dbReference type="InterPro" id="IPR011990">
    <property type="entry name" value="TPR-like_helical_dom_sf"/>
</dbReference>
<evidence type="ECO:0000313" key="2">
    <source>
        <dbReference type="EMBL" id="KEQ18143.1"/>
    </source>
</evidence>
<dbReference type="EMBL" id="JOKH01000002">
    <property type="protein sequence ID" value="KEQ18143.1"/>
    <property type="molecule type" value="Genomic_DNA"/>
</dbReference>
<keyword evidence="1" id="KW-0472">Membrane</keyword>
<dbReference type="Gene3D" id="1.25.40.10">
    <property type="entry name" value="Tetratricopeptide repeat domain"/>
    <property type="match status" value="1"/>
</dbReference>
<keyword evidence="1" id="KW-1133">Transmembrane helix</keyword>
<keyword evidence="3" id="KW-1185">Reference proteome</keyword>
<gene>
    <name evidence="2" type="ORF">GZ78_11335</name>
</gene>
<reference evidence="2 3" key="1">
    <citation type="submission" date="2014-06" db="EMBL/GenBank/DDBJ databases">
        <title>Whole Genome Sequences of Three Symbiotic Endozoicomonas Bacteria.</title>
        <authorList>
            <person name="Neave M.J."/>
            <person name="Apprill A."/>
            <person name="Voolstra C.R."/>
        </authorList>
    </citation>
    <scope>NUCLEOTIDE SEQUENCE [LARGE SCALE GENOMIC DNA]</scope>
    <source>
        <strain evidence="2 3">DSM 25634</strain>
    </source>
</reference>
<dbReference type="RefSeq" id="WP_034835239.1">
    <property type="nucleotide sequence ID" value="NZ_JOKH01000002.1"/>
</dbReference>
<name>A0A081NI70_9GAMM</name>
<evidence type="ECO:0008006" key="4">
    <source>
        <dbReference type="Google" id="ProtNLM"/>
    </source>
</evidence>